<protein>
    <submittedName>
        <fullName evidence="1">Uncharacterized protein</fullName>
    </submittedName>
</protein>
<sequence length="357" mass="37480">MTRASSQHSPVVLDVLGRRVRIDAGGHPATAQVDALWSRCRTTGASDTGEETTIILPRTDRPLTPDAGLHLADQVRAVALEAAAGRLLLLRAAAVSTPDGSVVALVSSDAAQRASVVAELSRRGFGYVSDELLAADESFAVVAFPEPLRFEHEDPEFSTLAGPDALGMRPCPDAGLRLAAVVMLEHDPDLRGAPELTRVARPDDVRRLEDALVSAPSSWAETALPDLVDEVDGLWVLTYGEIQAAAPVLAGLVARRTQVPVGPGQLYVAVGVGDGEDRPLAVSGHDLALDGLRRVVWMAAAGGASLEDLHAAAIRELPDPHPVSVQLVAAAVRDLMGLRLLVPEEGVRRLAAVGGDM</sequence>
<evidence type="ECO:0000313" key="1">
    <source>
        <dbReference type="EMBL" id="MBF4769233.1"/>
    </source>
</evidence>
<keyword evidence="2" id="KW-1185">Reference proteome</keyword>
<dbReference type="Proteomes" id="UP000660668">
    <property type="component" value="Unassembled WGS sequence"/>
</dbReference>
<accession>A0A930VM24</accession>
<dbReference type="AlphaFoldDB" id="A0A930VM24"/>
<proteinExistence type="predicted"/>
<gene>
    <name evidence="1" type="ORF">ISU10_15815</name>
</gene>
<evidence type="ECO:0000313" key="2">
    <source>
        <dbReference type="Proteomes" id="UP000660668"/>
    </source>
</evidence>
<dbReference type="EMBL" id="JADKPO010000022">
    <property type="protein sequence ID" value="MBF4769233.1"/>
    <property type="molecule type" value="Genomic_DNA"/>
</dbReference>
<comment type="caution">
    <text evidence="1">The sequence shown here is derived from an EMBL/GenBank/DDBJ whole genome shotgun (WGS) entry which is preliminary data.</text>
</comment>
<reference evidence="1" key="1">
    <citation type="submission" date="2020-11" db="EMBL/GenBank/DDBJ databases">
        <title>Nocardioides cynanchi sp. nov., isolated from soil of rhizosphere of Cynanchum wilfordii.</title>
        <authorList>
            <person name="Lee J.-S."/>
            <person name="Suh M.K."/>
            <person name="Kim J.-S."/>
        </authorList>
    </citation>
    <scope>NUCLEOTIDE SEQUENCE</scope>
    <source>
        <strain evidence="1">KCTC 19276</strain>
    </source>
</reference>
<name>A0A930VM24_9ACTN</name>
<organism evidence="1 2">
    <name type="scientific">Nocardioides agariphilus</name>
    <dbReference type="NCBI Taxonomy" id="433664"/>
    <lineage>
        <taxon>Bacteria</taxon>
        <taxon>Bacillati</taxon>
        <taxon>Actinomycetota</taxon>
        <taxon>Actinomycetes</taxon>
        <taxon>Propionibacteriales</taxon>
        <taxon>Nocardioidaceae</taxon>
        <taxon>Nocardioides</taxon>
    </lineage>
</organism>
<dbReference type="RefSeq" id="WP_194697382.1">
    <property type="nucleotide sequence ID" value="NZ_JADKPO010000022.1"/>
</dbReference>